<reference evidence="3" key="1">
    <citation type="submission" date="2025-08" db="UniProtKB">
        <authorList>
            <consortium name="RefSeq"/>
        </authorList>
    </citation>
    <scope>IDENTIFICATION</scope>
</reference>
<dbReference type="GO" id="GO:0008289">
    <property type="term" value="F:lipid binding"/>
    <property type="evidence" value="ECO:0007669"/>
    <property type="project" value="InterPro"/>
</dbReference>
<evidence type="ECO:0000313" key="2">
    <source>
        <dbReference type="Proteomes" id="UP000695007"/>
    </source>
</evidence>
<feature type="signal peptide" evidence="1">
    <location>
        <begin position="1"/>
        <end position="25"/>
    </location>
</feature>
<keyword evidence="2" id="KW-1185">Reference proteome</keyword>
<name>A0AAJ6YJM7_9HYME</name>
<dbReference type="Pfam" id="PF16984">
    <property type="entry name" value="Grp7_allergen"/>
    <property type="match status" value="1"/>
</dbReference>
<dbReference type="Proteomes" id="UP000695007">
    <property type="component" value="Unplaced"/>
</dbReference>
<protein>
    <submittedName>
        <fullName evidence="3">Uncharacterized protein LOC105363315</fullName>
    </submittedName>
</protein>
<dbReference type="AlphaFoldDB" id="A0AAJ6YJM7"/>
<accession>A0AAJ6YJM7</accession>
<dbReference type="KEGG" id="csol:105363315"/>
<evidence type="ECO:0000256" key="1">
    <source>
        <dbReference type="SAM" id="SignalP"/>
    </source>
</evidence>
<dbReference type="SUPFAM" id="SSF55394">
    <property type="entry name" value="Bactericidal permeability-increasing protein, BPI"/>
    <property type="match status" value="1"/>
</dbReference>
<organism evidence="2 3">
    <name type="scientific">Ceratosolen solmsi marchali</name>
    <dbReference type="NCBI Taxonomy" id="326594"/>
    <lineage>
        <taxon>Eukaryota</taxon>
        <taxon>Metazoa</taxon>
        <taxon>Ecdysozoa</taxon>
        <taxon>Arthropoda</taxon>
        <taxon>Hexapoda</taxon>
        <taxon>Insecta</taxon>
        <taxon>Pterygota</taxon>
        <taxon>Neoptera</taxon>
        <taxon>Endopterygota</taxon>
        <taxon>Hymenoptera</taxon>
        <taxon>Apocrita</taxon>
        <taxon>Proctotrupomorpha</taxon>
        <taxon>Chalcidoidea</taxon>
        <taxon>Agaonidae</taxon>
        <taxon>Agaoninae</taxon>
        <taxon>Ceratosolen</taxon>
    </lineage>
</organism>
<evidence type="ECO:0000313" key="3">
    <source>
        <dbReference type="RefSeq" id="XP_011499284.1"/>
    </source>
</evidence>
<proteinExistence type="predicted"/>
<dbReference type="RefSeq" id="XP_011499284.1">
    <property type="nucleotide sequence ID" value="XM_011500982.1"/>
</dbReference>
<sequence>MFTHRLSLSRPIVLLLLLFQGLGLASVGDAEVTPSEPHFPSSAIRIDKASLDKVIDKNMKSIQDALLPIDPLNLKTIHYPITSKIYLDLRNGWMQNLSLVNRVGPCTLTYTNKVLTADINFGWDKIVADFRYKLKMIFMSRKGDAHVKVSHLSVNTVIDVDFNNYLIILKRLEFVHKGKINVSIQGHIIDKIYNLIIKAITSIVQKSIFKTIESKATEMIQSEIDEINQIISDHHHPFTFLNLVALNNSDVFVS</sequence>
<feature type="chain" id="PRO_5042572605" evidence="1">
    <location>
        <begin position="26"/>
        <end position="254"/>
    </location>
</feature>
<dbReference type="InterPro" id="IPR038602">
    <property type="entry name" value="Mite_allergen_7_sf"/>
</dbReference>
<dbReference type="InterPro" id="IPR017943">
    <property type="entry name" value="Bactericidal_perm-incr_a/b_dom"/>
</dbReference>
<gene>
    <name evidence="3" type="primary">LOC105363315</name>
</gene>
<dbReference type="GeneID" id="105363315"/>
<dbReference type="InterPro" id="IPR020234">
    <property type="entry name" value="Mite_allergen_group-7"/>
</dbReference>
<dbReference type="Gene3D" id="3.15.10.50">
    <property type="match status" value="1"/>
</dbReference>
<keyword evidence="1" id="KW-0732">Signal</keyword>